<feature type="domain" description="Four-carbon acid sugar kinase nucleotide binding" evidence="8">
    <location>
        <begin position="252"/>
        <end position="331"/>
    </location>
</feature>
<dbReference type="AlphaFoldDB" id="A0AAU8AQG6"/>
<dbReference type="Pfam" id="PF07005">
    <property type="entry name" value="SBD_N"/>
    <property type="match status" value="1"/>
</dbReference>
<evidence type="ECO:0000256" key="5">
    <source>
        <dbReference type="ARBA" id="ARBA00022840"/>
    </source>
</evidence>
<dbReference type="Gene3D" id="3.40.50.10840">
    <property type="entry name" value="Putative sugar-binding, N-terminal domain"/>
    <property type="match status" value="1"/>
</dbReference>
<keyword evidence="6" id="KW-0119">Carbohydrate metabolism</keyword>
<keyword evidence="9" id="KW-0614">Plasmid</keyword>
<evidence type="ECO:0000259" key="7">
    <source>
        <dbReference type="Pfam" id="PF07005"/>
    </source>
</evidence>
<evidence type="ECO:0000256" key="1">
    <source>
        <dbReference type="ARBA" id="ARBA00005715"/>
    </source>
</evidence>
<geneLocation type="plasmid" evidence="9">
    <name>unnamed2</name>
</geneLocation>
<reference evidence="9" key="1">
    <citation type="submission" date="2023-02" db="EMBL/GenBank/DDBJ databases">
        <title>Description and genomic characterization of Salipiger bruguierae sp. nov., isolated from the sediment of mangrove plant Bruguiera sexangula.</title>
        <authorList>
            <person name="Long M."/>
        </authorList>
    </citation>
    <scope>NUCLEOTIDE SEQUENCE</scope>
    <source>
        <strain evidence="9">H15</strain>
        <plasmid evidence="9">unnamed2</plasmid>
    </source>
</reference>
<keyword evidence="3" id="KW-0547">Nucleotide-binding</keyword>
<dbReference type="GO" id="GO:0005524">
    <property type="term" value="F:ATP binding"/>
    <property type="evidence" value="ECO:0007669"/>
    <property type="project" value="UniProtKB-KW"/>
</dbReference>
<evidence type="ECO:0000313" key="9">
    <source>
        <dbReference type="EMBL" id="XCC97101.1"/>
    </source>
</evidence>
<dbReference type="GO" id="GO:0016301">
    <property type="term" value="F:kinase activity"/>
    <property type="evidence" value="ECO:0007669"/>
    <property type="project" value="UniProtKB-KW"/>
</dbReference>
<comment type="similarity">
    <text evidence="1">Belongs to the four-carbon acid sugar kinase family.</text>
</comment>
<dbReference type="Gene3D" id="3.40.980.20">
    <property type="entry name" value="Four-carbon acid sugar kinase, nucleotide binding domain"/>
    <property type="match status" value="1"/>
</dbReference>
<accession>A0AAU8AQG6</accession>
<dbReference type="InterPro" id="IPR042213">
    <property type="entry name" value="NBD_C_sf"/>
</dbReference>
<dbReference type="SUPFAM" id="SSF142764">
    <property type="entry name" value="YgbK-like"/>
    <property type="match status" value="1"/>
</dbReference>
<feature type="domain" description="Four-carbon acid sugar kinase N-terminal" evidence="7">
    <location>
        <begin position="7"/>
        <end position="129"/>
    </location>
</feature>
<proteinExistence type="inferred from homology"/>
<evidence type="ECO:0000256" key="6">
    <source>
        <dbReference type="ARBA" id="ARBA00023277"/>
    </source>
</evidence>
<dbReference type="RefSeq" id="WP_353475991.1">
    <property type="nucleotide sequence ID" value="NZ_CP123387.1"/>
</dbReference>
<evidence type="ECO:0000256" key="3">
    <source>
        <dbReference type="ARBA" id="ARBA00022741"/>
    </source>
</evidence>
<dbReference type="Pfam" id="PF17042">
    <property type="entry name" value="NBD_C"/>
    <property type="match status" value="1"/>
</dbReference>
<sequence>MARERVFIVADDLTGALDSAAGFAERGARVRVACRPRDLPAALGSAAEVIAVATGTRDGTEAEAARVAAAVARDLAGHSGILFKKIDSRLKGHVAAELAPLAASGARLVVNPAIPALGRLCLQGAVCGAGVEVPIPVAPRIGRALQIPDTRTQADLAAQLPEDLSEAVYVGAAGLAEALADRLWPGGAARPLPRLELPALLAIGSRDPVTLAQVDALRDVPVLEAPNGACPELPDAPLLLIRMTPGAEEIPGDAAAAAFAGTLAEAQRHVRPATLFACGGESAAALLARLGIGQLDVLGQILPGVPVARTAEGAPLVIITKSGGFGPPDSLVKLVKFLPTV</sequence>
<evidence type="ECO:0000259" key="8">
    <source>
        <dbReference type="Pfam" id="PF17042"/>
    </source>
</evidence>
<name>A0AAU8AQG6_9RHOB</name>
<dbReference type="InterPro" id="IPR031475">
    <property type="entry name" value="NBD_C"/>
</dbReference>
<gene>
    <name evidence="9" type="ORF">PVT71_25400</name>
</gene>
<dbReference type="InterPro" id="IPR037051">
    <property type="entry name" value="4-carb_acid_sugar_kinase_N_sf"/>
</dbReference>
<keyword evidence="2" id="KW-0808">Transferase</keyword>
<protein>
    <submittedName>
        <fullName evidence="9">Four-carbon acid sugar kinase family protein</fullName>
    </submittedName>
</protein>
<keyword evidence="5" id="KW-0067">ATP-binding</keyword>
<dbReference type="EMBL" id="CP123387">
    <property type="protein sequence ID" value="XCC97101.1"/>
    <property type="molecule type" value="Genomic_DNA"/>
</dbReference>
<evidence type="ECO:0000256" key="2">
    <source>
        <dbReference type="ARBA" id="ARBA00022679"/>
    </source>
</evidence>
<keyword evidence="4 9" id="KW-0418">Kinase</keyword>
<evidence type="ECO:0000256" key="4">
    <source>
        <dbReference type="ARBA" id="ARBA00022777"/>
    </source>
</evidence>
<organism evidence="9">
    <name type="scientific">Alloyangia sp. H15</name>
    <dbReference type="NCBI Taxonomy" id="3029062"/>
    <lineage>
        <taxon>Bacteria</taxon>
        <taxon>Pseudomonadati</taxon>
        <taxon>Pseudomonadota</taxon>
        <taxon>Alphaproteobacteria</taxon>
        <taxon>Rhodobacterales</taxon>
        <taxon>Roseobacteraceae</taxon>
        <taxon>Alloyangia</taxon>
    </lineage>
</organism>
<dbReference type="InterPro" id="IPR010737">
    <property type="entry name" value="4-carb_acid_sugar_kinase_N"/>
</dbReference>